<dbReference type="PANTHER" id="PTHR33210">
    <property type="entry name" value="PROTODERMAL FACTOR 1"/>
    <property type="match status" value="1"/>
</dbReference>
<accession>A0A328D1T1</accession>
<gene>
    <name evidence="2" type="ORF">DM860_003275</name>
</gene>
<reference evidence="2 3" key="1">
    <citation type="submission" date="2018-06" db="EMBL/GenBank/DDBJ databases">
        <title>The Genome of Cuscuta australis (Dodder) Provides Insight into the Evolution of Plant Parasitism.</title>
        <authorList>
            <person name="Liu H."/>
        </authorList>
    </citation>
    <scope>NUCLEOTIDE SEQUENCE [LARGE SCALE GENOMIC DNA]</scope>
    <source>
        <strain evidence="3">cv. Yunnan</strain>
        <tissue evidence="2">Vines</tissue>
    </source>
</reference>
<proteinExistence type="predicted"/>
<evidence type="ECO:0000313" key="2">
    <source>
        <dbReference type="EMBL" id="RAL39742.1"/>
    </source>
</evidence>
<feature type="chain" id="PRO_5016361353" evidence="1">
    <location>
        <begin position="26"/>
        <end position="367"/>
    </location>
</feature>
<protein>
    <submittedName>
        <fullName evidence="2">Uncharacterized protein</fullName>
    </submittedName>
</protein>
<feature type="signal peptide" evidence="1">
    <location>
        <begin position="1"/>
        <end position="25"/>
    </location>
</feature>
<organism evidence="2 3">
    <name type="scientific">Cuscuta australis</name>
    <dbReference type="NCBI Taxonomy" id="267555"/>
    <lineage>
        <taxon>Eukaryota</taxon>
        <taxon>Viridiplantae</taxon>
        <taxon>Streptophyta</taxon>
        <taxon>Embryophyta</taxon>
        <taxon>Tracheophyta</taxon>
        <taxon>Spermatophyta</taxon>
        <taxon>Magnoliopsida</taxon>
        <taxon>eudicotyledons</taxon>
        <taxon>Gunneridae</taxon>
        <taxon>Pentapetalae</taxon>
        <taxon>asterids</taxon>
        <taxon>lamiids</taxon>
        <taxon>Solanales</taxon>
        <taxon>Convolvulaceae</taxon>
        <taxon>Cuscuteae</taxon>
        <taxon>Cuscuta</taxon>
        <taxon>Cuscuta subgen. Grammica</taxon>
        <taxon>Cuscuta sect. Cleistogrammica</taxon>
    </lineage>
</organism>
<comment type="caution">
    <text evidence="2">The sequence shown here is derived from an EMBL/GenBank/DDBJ whole genome shotgun (WGS) entry which is preliminary data.</text>
</comment>
<keyword evidence="1" id="KW-0732">Signal</keyword>
<dbReference type="AlphaFoldDB" id="A0A328D1T1"/>
<evidence type="ECO:0000313" key="3">
    <source>
        <dbReference type="Proteomes" id="UP000249390"/>
    </source>
</evidence>
<dbReference type="InterPro" id="IPR039923">
    <property type="entry name" value="Protodermal_1"/>
</dbReference>
<keyword evidence="3" id="KW-1185">Reference proteome</keyword>
<dbReference type="Proteomes" id="UP000249390">
    <property type="component" value="Unassembled WGS sequence"/>
</dbReference>
<dbReference type="PANTHER" id="PTHR33210:SF24">
    <property type="entry name" value="POLLEN OLE E 1 ALLERGEN AND EXTENSIN FAMILY PROTEIN"/>
    <property type="match status" value="1"/>
</dbReference>
<sequence length="367" mass="39274">MDSSLKLSLAVFLVAAATIATTAHGLTVISGTVFCDQCKDGQISLFDYPVSGNDLKRESLTSVCLLGSFLLLKERYCLLLGHDLEICCAGIKVAMACPDGNGQWAIRGEETTNWMGGYYMRLDGTSDLSNCFAQVSASPGACGAASGPPRPLKLMFNMFGMVTYAVDALISQPAQPMSFCPSSAPVAHPPPSYQPPAVPTFLPPPSPPPALPTLLPPPSAPRALPTLPPMPPTPFLEASACPYGKWIMPEHRCYWKVVSPDTKVGLVFGLLAARKYGTDMTLWEGMNGRGEAYKTLLREGTTALLNSYNSLQFPYHPLGVVARMNWALATGSTPQVLHTALSFMRANYGYGQSAAATCRFTSCTTKS</sequence>
<name>A0A328D1T1_9ASTE</name>
<evidence type="ECO:0000256" key="1">
    <source>
        <dbReference type="SAM" id="SignalP"/>
    </source>
</evidence>
<dbReference type="EMBL" id="NQVE01000200">
    <property type="protein sequence ID" value="RAL39742.1"/>
    <property type="molecule type" value="Genomic_DNA"/>
</dbReference>